<keyword evidence="2" id="KW-1185">Reference proteome</keyword>
<accession>A0A6F8T742</accession>
<dbReference type="InterPro" id="IPR051698">
    <property type="entry name" value="Transposase_11-like"/>
</dbReference>
<gene>
    <name evidence="1" type="ORF">TUM19329_26320</name>
</gene>
<protein>
    <recommendedName>
        <fullName evidence="3">Transposase</fullName>
    </recommendedName>
</protein>
<evidence type="ECO:0008006" key="3">
    <source>
        <dbReference type="Google" id="ProtNLM"/>
    </source>
</evidence>
<dbReference type="KEGG" id="lant:TUM19329_26320"/>
<sequence>MHLTLDVTFREGESRIRKEAAPENYAIFRHIALNIIRLNTSIDASVKRKRHMAAMSDDVRTTLVKGLN</sequence>
<dbReference type="PANTHER" id="PTHR30298">
    <property type="entry name" value="H REPEAT-ASSOCIATED PREDICTED TRANSPOSASE"/>
    <property type="match status" value="1"/>
</dbReference>
<dbReference type="EMBL" id="AP022839">
    <property type="protein sequence ID" value="BCA96271.1"/>
    <property type="molecule type" value="Genomic_DNA"/>
</dbReference>
<organism evidence="1 2">
    <name type="scientific">Legionella antarctica</name>
    <dbReference type="NCBI Taxonomy" id="2708020"/>
    <lineage>
        <taxon>Bacteria</taxon>
        <taxon>Pseudomonadati</taxon>
        <taxon>Pseudomonadota</taxon>
        <taxon>Gammaproteobacteria</taxon>
        <taxon>Legionellales</taxon>
        <taxon>Legionellaceae</taxon>
        <taxon>Legionella</taxon>
    </lineage>
</organism>
<evidence type="ECO:0000313" key="2">
    <source>
        <dbReference type="Proteomes" id="UP000502894"/>
    </source>
</evidence>
<proteinExistence type="predicted"/>
<dbReference type="Proteomes" id="UP000502894">
    <property type="component" value="Chromosome"/>
</dbReference>
<name>A0A6F8T742_9GAMM</name>
<reference evidence="1" key="1">
    <citation type="journal article" date="2020" name="Microbiol. Resour. Announc.">
        <title>Complete Genome Sequence of Novel Psychrotolerant Legionella Strain TUM19329, Isolated from Antarctic Lake Sediment.</title>
        <authorList>
            <person name="Shimada S."/>
            <person name="Nakai R."/>
            <person name="Aoki K."/>
            <person name="Shimoeda N."/>
            <person name="Ohno G."/>
            <person name="Miyazaki Y."/>
            <person name="Kudoh S."/>
            <person name="Imura S."/>
            <person name="Watanabe K."/>
            <person name="Ishii Y."/>
            <person name="Tateda K."/>
        </authorList>
    </citation>
    <scope>NUCLEOTIDE SEQUENCE [LARGE SCALE GENOMIC DNA]</scope>
    <source>
        <strain evidence="1">TUM19329</strain>
    </source>
</reference>
<dbReference type="PANTHER" id="PTHR30298:SF0">
    <property type="entry name" value="PROTEIN YBFL-RELATED"/>
    <property type="match status" value="1"/>
</dbReference>
<evidence type="ECO:0000313" key="1">
    <source>
        <dbReference type="EMBL" id="BCA96271.1"/>
    </source>
</evidence>
<dbReference type="AlphaFoldDB" id="A0A6F8T742"/>